<feature type="transmembrane region" description="Helical" evidence="7">
    <location>
        <begin position="379"/>
        <end position="401"/>
    </location>
</feature>
<gene>
    <name evidence="8" type="ORF">F4Y42_01350</name>
</gene>
<feature type="transmembrane region" description="Helical" evidence="7">
    <location>
        <begin position="161"/>
        <end position="185"/>
    </location>
</feature>
<feature type="transmembrane region" description="Helical" evidence="7">
    <location>
        <begin position="114"/>
        <end position="140"/>
    </location>
</feature>
<feature type="transmembrane region" description="Helical" evidence="7">
    <location>
        <begin position="311"/>
        <end position="329"/>
    </location>
</feature>
<feature type="transmembrane region" description="Helical" evidence="7">
    <location>
        <begin position="248"/>
        <end position="270"/>
    </location>
</feature>
<dbReference type="EMBL" id="VXRG01000012">
    <property type="protein sequence ID" value="MXY92074.1"/>
    <property type="molecule type" value="Genomic_DNA"/>
</dbReference>
<evidence type="ECO:0000256" key="7">
    <source>
        <dbReference type="SAM" id="Phobius"/>
    </source>
</evidence>
<dbReference type="PROSITE" id="PS00872">
    <property type="entry name" value="NA_GALACTOSIDE_SYMP"/>
    <property type="match status" value="1"/>
</dbReference>
<feature type="transmembrane region" description="Helical" evidence="7">
    <location>
        <begin position="282"/>
        <end position="299"/>
    </location>
</feature>
<feature type="transmembrane region" description="Helical" evidence="7">
    <location>
        <begin position="421"/>
        <end position="446"/>
    </location>
</feature>
<evidence type="ECO:0000256" key="6">
    <source>
        <dbReference type="ARBA" id="ARBA00023136"/>
    </source>
</evidence>
<dbReference type="InterPro" id="IPR001927">
    <property type="entry name" value="Na/Gal_symport"/>
</dbReference>
<evidence type="ECO:0000313" key="8">
    <source>
        <dbReference type="EMBL" id="MXY92074.1"/>
    </source>
</evidence>
<dbReference type="Gene3D" id="1.20.1250.20">
    <property type="entry name" value="MFS general substrate transporter like domains"/>
    <property type="match status" value="2"/>
</dbReference>
<dbReference type="AlphaFoldDB" id="A0A6B0YLZ8"/>
<keyword evidence="4 7" id="KW-0812">Transmembrane</keyword>
<reference evidence="8" key="1">
    <citation type="submission" date="2019-09" db="EMBL/GenBank/DDBJ databases">
        <title>Characterisation of the sponge microbiome using genome-centric metagenomics.</title>
        <authorList>
            <person name="Engelberts J.P."/>
            <person name="Robbins S.J."/>
            <person name="De Goeij J.M."/>
            <person name="Aranda M."/>
            <person name="Bell S.C."/>
            <person name="Webster N.S."/>
        </authorList>
    </citation>
    <scope>NUCLEOTIDE SEQUENCE</scope>
    <source>
        <strain evidence="8">SB0664_bin_27</strain>
    </source>
</reference>
<dbReference type="PANTHER" id="PTHR11328">
    <property type="entry name" value="MAJOR FACILITATOR SUPERFAMILY DOMAIN-CONTAINING PROTEIN"/>
    <property type="match status" value="1"/>
</dbReference>
<dbReference type="InterPro" id="IPR018043">
    <property type="entry name" value="Na/Gal_symport_CS"/>
</dbReference>
<evidence type="ECO:0000256" key="1">
    <source>
        <dbReference type="ARBA" id="ARBA00004651"/>
    </source>
</evidence>
<feature type="transmembrane region" description="Helical" evidence="7">
    <location>
        <begin position="85"/>
        <end position="102"/>
    </location>
</feature>
<feature type="transmembrane region" description="Helical" evidence="7">
    <location>
        <begin position="191"/>
        <end position="215"/>
    </location>
</feature>
<organism evidence="8">
    <name type="scientific">Caldilineaceae bacterium SB0664_bin_27</name>
    <dbReference type="NCBI Taxonomy" id="2605260"/>
    <lineage>
        <taxon>Bacteria</taxon>
        <taxon>Bacillati</taxon>
        <taxon>Chloroflexota</taxon>
        <taxon>Caldilineae</taxon>
        <taxon>Caldilineales</taxon>
        <taxon>Caldilineaceae</taxon>
    </lineage>
</organism>
<protein>
    <submittedName>
        <fullName evidence="8">MFS transporter</fullName>
    </submittedName>
</protein>
<dbReference type="GO" id="GO:0015293">
    <property type="term" value="F:symporter activity"/>
    <property type="evidence" value="ECO:0007669"/>
    <property type="project" value="InterPro"/>
</dbReference>
<dbReference type="PANTHER" id="PTHR11328:SF24">
    <property type="entry name" value="MAJOR FACILITATOR SUPERFAMILY (MFS) PROFILE DOMAIN-CONTAINING PROTEIN"/>
    <property type="match status" value="1"/>
</dbReference>
<dbReference type="SUPFAM" id="SSF103473">
    <property type="entry name" value="MFS general substrate transporter"/>
    <property type="match status" value="1"/>
</dbReference>
<dbReference type="GO" id="GO:0006814">
    <property type="term" value="P:sodium ion transport"/>
    <property type="evidence" value="ECO:0007669"/>
    <property type="project" value="InterPro"/>
</dbReference>
<sequence length="472" mass="51610">MTTEVARQRLPTFTKVIYGLGDWGAASASTARTLFWLYFTVTVVGVDVGLAGVAFIIGRFWDGINDPLIGILSDRFRSRWGRRRPFMLLGALPFGVGFFLMFSPPPFEGNVAAALYYGFIFILYDTAFTIVNAPYAALTAELTEDYDERSSLAGWRMGNSIFVSLLTAGLFKLLAEGLFASWFSGPDALQYGYAVAGALWGLVVVASPLLVVAFIREPERELPKEEGRPNFIQITKEVFANRPFRISAAIYVLAFSAVDIITSVFVWFLVYYMQLEAPFDSLVLAAVLGVAFLSMPLTVRLMRRYGKSRTYIRMMIFWAAVMAVISLLPPGNATLILIAAAVAGIGYGAANATPWAIVADIIEEDEWHSGQRREGVYSAYLVTFRKIATAFAVGFVVPQVLAATGFVEGAAETQPAAAVLALRIFMGAVPAVLLVLSMFAAARYPLDRAAHDELRRKLALRRAEESASGARG</sequence>
<keyword evidence="2" id="KW-0813">Transport</keyword>
<evidence type="ECO:0000256" key="5">
    <source>
        <dbReference type="ARBA" id="ARBA00022989"/>
    </source>
</evidence>
<dbReference type="GO" id="GO:0005886">
    <property type="term" value="C:plasma membrane"/>
    <property type="evidence" value="ECO:0007669"/>
    <property type="project" value="UniProtKB-SubCell"/>
</dbReference>
<comment type="caution">
    <text evidence="8">The sequence shown here is derived from an EMBL/GenBank/DDBJ whole genome shotgun (WGS) entry which is preliminary data.</text>
</comment>
<keyword evidence="5 7" id="KW-1133">Transmembrane helix</keyword>
<accession>A0A6B0YLZ8</accession>
<proteinExistence type="predicted"/>
<evidence type="ECO:0000256" key="4">
    <source>
        <dbReference type="ARBA" id="ARBA00022692"/>
    </source>
</evidence>
<name>A0A6B0YLZ8_9CHLR</name>
<feature type="transmembrane region" description="Helical" evidence="7">
    <location>
        <begin position="35"/>
        <end position="57"/>
    </location>
</feature>
<dbReference type="NCBIfam" id="TIGR00792">
    <property type="entry name" value="gph"/>
    <property type="match status" value="1"/>
</dbReference>
<dbReference type="GO" id="GO:0008643">
    <property type="term" value="P:carbohydrate transport"/>
    <property type="evidence" value="ECO:0007669"/>
    <property type="project" value="InterPro"/>
</dbReference>
<dbReference type="InterPro" id="IPR039672">
    <property type="entry name" value="MFS_2"/>
</dbReference>
<comment type="subcellular location">
    <subcellularLocation>
        <location evidence="1">Cell membrane</location>
        <topology evidence="1">Multi-pass membrane protein</topology>
    </subcellularLocation>
</comment>
<keyword evidence="6 7" id="KW-0472">Membrane</keyword>
<dbReference type="CDD" id="cd17332">
    <property type="entry name" value="MFS_MelB_like"/>
    <property type="match status" value="1"/>
</dbReference>
<evidence type="ECO:0000256" key="3">
    <source>
        <dbReference type="ARBA" id="ARBA00022475"/>
    </source>
</evidence>
<dbReference type="Pfam" id="PF13347">
    <property type="entry name" value="MFS_2"/>
    <property type="match status" value="1"/>
</dbReference>
<evidence type="ECO:0000256" key="2">
    <source>
        <dbReference type="ARBA" id="ARBA00022448"/>
    </source>
</evidence>
<dbReference type="InterPro" id="IPR036259">
    <property type="entry name" value="MFS_trans_sf"/>
</dbReference>
<keyword evidence="3" id="KW-1003">Cell membrane</keyword>